<feature type="transmembrane region" description="Helical" evidence="1">
    <location>
        <begin position="9"/>
        <end position="28"/>
    </location>
</feature>
<dbReference type="AlphaFoldDB" id="A0A8S9ISF2"/>
<dbReference type="EMBL" id="QGKY02001015">
    <property type="protein sequence ID" value="KAF2572728.1"/>
    <property type="molecule type" value="Genomic_DNA"/>
</dbReference>
<accession>A0A8S9ISF2</accession>
<keyword evidence="1" id="KW-1133">Transmembrane helix</keyword>
<name>A0A8S9ISF2_BRACR</name>
<evidence type="ECO:0000313" key="2">
    <source>
        <dbReference type="EMBL" id="KAF2572728.1"/>
    </source>
</evidence>
<keyword evidence="1" id="KW-0812">Transmembrane</keyword>
<protein>
    <submittedName>
        <fullName evidence="2">Uncharacterized protein</fullName>
    </submittedName>
</protein>
<proteinExistence type="predicted"/>
<feature type="transmembrane region" description="Helical" evidence="1">
    <location>
        <begin position="34"/>
        <end position="56"/>
    </location>
</feature>
<reference evidence="2" key="1">
    <citation type="submission" date="2019-12" db="EMBL/GenBank/DDBJ databases">
        <title>Genome sequencing and annotation of Brassica cretica.</title>
        <authorList>
            <person name="Studholme D.J."/>
            <person name="Sarris P.F."/>
        </authorList>
    </citation>
    <scope>NUCLEOTIDE SEQUENCE</scope>
    <source>
        <strain evidence="2">PFS-102/07</strain>
        <tissue evidence="2">Leaf</tissue>
    </source>
</reference>
<comment type="caution">
    <text evidence="2">The sequence shown here is derived from an EMBL/GenBank/DDBJ whole genome shotgun (WGS) entry which is preliminary data.</text>
</comment>
<sequence length="107" mass="12376">MWRIALPSSLFRVMSFGCVVVAQAFLGHNSEMGLAAYALLQRTFICFIYDVMLYRVPRTWTTRRMMRAGGDGENTSRTVSSHHHGRGGCWILERVISLHYRGRRRQI</sequence>
<evidence type="ECO:0000256" key="1">
    <source>
        <dbReference type="SAM" id="Phobius"/>
    </source>
</evidence>
<gene>
    <name evidence="2" type="ORF">F2Q70_00002485</name>
</gene>
<keyword evidence="1" id="KW-0472">Membrane</keyword>
<organism evidence="2">
    <name type="scientific">Brassica cretica</name>
    <name type="common">Mustard</name>
    <dbReference type="NCBI Taxonomy" id="69181"/>
    <lineage>
        <taxon>Eukaryota</taxon>
        <taxon>Viridiplantae</taxon>
        <taxon>Streptophyta</taxon>
        <taxon>Embryophyta</taxon>
        <taxon>Tracheophyta</taxon>
        <taxon>Spermatophyta</taxon>
        <taxon>Magnoliopsida</taxon>
        <taxon>eudicotyledons</taxon>
        <taxon>Gunneridae</taxon>
        <taxon>Pentapetalae</taxon>
        <taxon>rosids</taxon>
        <taxon>malvids</taxon>
        <taxon>Brassicales</taxon>
        <taxon>Brassicaceae</taxon>
        <taxon>Brassiceae</taxon>
        <taxon>Brassica</taxon>
    </lineage>
</organism>